<protein>
    <submittedName>
        <fullName evidence="3">Putative cell wall binding repeat 2-containing protein</fullName>
    </submittedName>
</protein>
<keyword evidence="2" id="KW-0732">Signal</keyword>
<dbReference type="PANTHER" id="PTHR30032">
    <property type="entry name" value="N-ACETYLMURAMOYL-L-ALANINE AMIDASE-RELATED"/>
    <property type="match status" value="1"/>
</dbReference>
<dbReference type="InterPro" id="IPR051922">
    <property type="entry name" value="Bact_Sporulation_Assoc"/>
</dbReference>
<comment type="caution">
    <text evidence="3">The sequence shown here is derived from an EMBL/GenBank/DDBJ whole genome shotgun (WGS) entry which is preliminary data.</text>
</comment>
<feature type="region of interest" description="Disordered" evidence="1">
    <location>
        <begin position="323"/>
        <end position="344"/>
    </location>
</feature>
<evidence type="ECO:0000256" key="2">
    <source>
        <dbReference type="SAM" id="SignalP"/>
    </source>
</evidence>
<dbReference type="RefSeq" id="WP_007062298.1">
    <property type="nucleotide sequence ID" value="NZ_ACVI01000063.1"/>
</dbReference>
<proteinExistence type="predicted"/>
<feature type="chain" id="PRO_5002969214" evidence="2">
    <location>
        <begin position="28"/>
        <end position="392"/>
    </location>
</feature>
<sequence length="392" mass="42369">MLKKKFCLLVSVAAVSLSMLCTSKVNAAFPEVKRIWGADRYETCSKIVQEGWKSTSQYAVIVNGENFPDALSASVLAKKYNAPILLAKGSTLGDKTYSELKRLKVQHVFIVGGAAVITPSVESTMKNMGITTERLSGQDRNETSAAVAEKIGTDNGVILTTDNDFTDALSIAPIAARYQMPIVLMPKDGIPGSVEKFMAGKNISKTYIIGGANVISEDTALKFPNVERIDGKDKYERNINIIKAFGDKIDFSNVCMAYSEQFADALSGSVFAAQGANPIILMGDKASEYTKYFLTTKESEIKNITVFGGTSGVKELHEQDVFNSTSGDASNNTPTTEVSVQNNGSPIVKQGNWVYYSVNNGSSSSTSKFYKEKTDGSGKVKLSDDFAKKNLD</sequence>
<feature type="compositionally biased region" description="Basic and acidic residues" evidence="1">
    <location>
        <begin position="369"/>
        <end position="392"/>
    </location>
</feature>
<gene>
    <name evidence="3" type="ORF">CcarbDRAFT_3413</name>
</gene>
<feature type="signal peptide" evidence="2">
    <location>
        <begin position="1"/>
        <end position="27"/>
    </location>
</feature>
<dbReference type="Proteomes" id="UP000004198">
    <property type="component" value="Unassembled WGS sequence"/>
</dbReference>
<dbReference type="eggNOG" id="COG2247">
    <property type="taxonomic scope" value="Bacteria"/>
</dbReference>
<feature type="region of interest" description="Disordered" evidence="1">
    <location>
        <begin position="362"/>
        <end position="392"/>
    </location>
</feature>
<reference evidence="3 4" key="1">
    <citation type="submission" date="2009-06" db="EMBL/GenBank/DDBJ databases">
        <title>The draft genome of Clostridium carboxidivorans P7.</title>
        <authorList>
            <consortium name="US DOE Joint Genome Institute (JGI-PGF)"/>
            <person name="Lucas S."/>
            <person name="Copeland A."/>
            <person name="Lapidus A."/>
            <person name="Glavina del Rio T."/>
            <person name="Tice H."/>
            <person name="Bruce D."/>
            <person name="Goodwin L."/>
            <person name="Pitluck S."/>
            <person name="Larimer F."/>
            <person name="Land M.L."/>
            <person name="Hauser L."/>
            <person name="Hemme C.L."/>
        </authorList>
    </citation>
    <scope>NUCLEOTIDE SEQUENCE [LARGE SCALE GENOMIC DNA]</scope>
    <source>
        <strain evidence="3 4">P7</strain>
    </source>
</reference>
<accession>C6PX96</accession>
<evidence type="ECO:0000313" key="4">
    <source>
        <dbReference type="Proteomes" id="UP000004198"/>
    </source>
</evidence>
<organism evidence="3 4">
    <name type="scientific">Clostridium carboxidivorans P7</name>
    <dbReference type="NCBI Taxonomy" id="536227"/>
    <lineage>
        <taxon>Bacteria</taxon>
        <taxon>Bacillati</taxon>
        <taxon>Bacillota</taxon>
        <taxon>Clostridia</taxon>
        <taxon>Eubacteriales</taxon>
        <taxon>Clostridiaceae</taxon>
        <taxon>Clostridium</taxon>
    </lineage>
</organism>
<dbReference type="Gene3D" id="3.40.50.12090">
    <property type="match status" value="2"/>
</dbReference>
<keyword evidence="4" id="KW-1185">Reference proteome</keyword>
<dbReference type="EMBL" id="ACVI01000063">
    <property type="protein sequence ID" value="EET86152.1"/>
    <property type="molecule type" value="Genomic_DNA"/>
</dbReference>
<name>C6PX96_9CLOT</name>
<evidence type="ECO:0000256" key="1">
    <source>
        <dbReference type="SAM" id="MobiDB-lite"/>
    </source>
</evidence>
<dbReference type="InterPro" id="IPR007253">
    <property type="entry name" value="Cell_wall-bd_2"/>
</dbReference>
<dbReference type="OrthoDB" id="27389at2"/>
<evidence type="ECO:0000313" key="3">
    <source>
        <dbReference type="EMBL" id="EET86152.1"/>
    </source>
</evidence>
<dbReference type="Pfam" id="PF04122">
    <property type="entry name" value="CW_binding_2"/>
    <property type="match status" value="3"/>
</dbReference>
<dbReference type="PANTHER" id="PTHR30032:SF8">
    <property type="entry name" value="GERMINATION-SPECIFIC N-ACETYLMURAMOYL-L-ALANINE AMIDASE"/>
    <property type="match status" value="1"/>
</dbReference>
<dbReference type="AlphaFoldDB" id="C6PX96"/>